<accession>A0ABV7XLI9</accession>
<dbReference type="EMBL" id="JBHRYA010000007">
    <property type="protein sequence ID" value="MFC3716405.1"/>
    <property type="molecule type" value="Genomic_DNA"/>
</dbReference>
<organism evidence="2 3">
    <name type="scientific">Luteimonas soli</name>
    <dbReference type="NCBI Taxonomy" id="1648966"/>
    <lineage>
        <taxon>Bacteria</taxon>
        <taxon>Pseudomonadati</taxon>
        <taxon>Pseudomonadota</taxon>
        <taxon>Gammaproteobacteria</taxon>
        <taxon>Lysobacterales</taxon>
        <taxon>Lysobacteraceae</taxon>
        <taxon>Luteimonas</taxon>
    </lineage>
</organism>
<dbReference type="PROSITE" id="PS51257">
    <property type="entry name" value="PROKAR_LIPOPROTEIN"/>
    <property type="match status" value="1"/>
</dbReference>
<dbReference type="Proteomes" id="UP001595705">
    <property type="component" value="Unassembled WGS sequence"/>
</dbReference>
<dbReference type="RefSeq" id="WP_386743529.1">
    <property type="nucleotide sequence ID" value="NZ_JBHRYA010000007.1"/>
</dbReference>
<comment type="caution">
    <text evidence="2">The sequence shown here is derived from an EMBL/GenBank/DDBJ whole genome shotgun (WGS) entry which is preliminary data.</text>
</comment>
<name>A0ABV7XLI9_9GAMM</name>
<proteinExistence type="predicted"/>
<evidence type="ECO:0000313" key="3">
    <source>
        <dbReference type="Proteomes" id="UP001595705"/>
    </source>
</evidence>
<evidence type="ECO:0008006" key="4">
    <source>
        <dbReference type="Google" id="ProtNLM"/>
    </source>
</evidence>
<keyword evidence="3" id="KW-1185">Reference proteome</keyword>
<evidence type="ECO:0000256" key="1">
    <source>
        <dbReference type="SAM" id="SignalP"/>
    </source>
</evidence>
<feature type="signal peptide" evidence="1">
    <location>
        <begin position="1"/>
        <end position="21"/>
    </location>
</feature>
<protein>
    <recommendedName>
        <fullName evidence="4">DUF4426 domain-containing protein</fullName>
    </recommendedName>
</protein>
<feature type="chain" id="PRO_5046634365" description="DUF4426 domain-containing protein" evidence="1">
    <location>
        <begin position="22"/>
        <end position="183"/>
    </location>
</feature>
<reference evidence="3" key="1">
    <citation type="journal article" date="2019" name="Int. J. Syst. Evol. Microbiol.">
        <title>The Global Catalogue of Microorganisms (GCM) 10K type strain sequencing project: providing services to taxonomists for standard genome sequencing and annotation.</title>
        <authorList>
            <consortium name="The Broad Institute Genomics Platform"/>
            <consortium name="The Broad Institute Genome Sequencing Center for Infectious Disease"/>
            <person name="Wu L."/>
            <person name="Ma J."/>
        </authorList>
    </citation>
    <scope>NUCLEOTIDE SEQUENCE [LARGE SCALE GENOMIC DNA]</scope>
    <source>
        <strain evidence="3">KCTC 42441</strain>
    </source>
</reference>
<keyword evidence="1" id="KW-0732">Signal</keyword>
<gene>
    <name evidence="2" type="ORF">ACFONC_09590</name>
</gene>
<sequence length="183" mass="19680">MSFYRHLLVALLVGACGQVHALPGHPGAEPAARIMTPMFYGIEMSDEAVVELAAKAPVAAAVLSSFRARPTIDPIDMYQGVSYFSARPNARSVRALLDGDEQANLRQVDPLAPGERLRAIFRTVDDASVQDGRMTLSIEAIGDNTAERTTLVELEKVEGATVSVDIVDRPAPVYRVAGISFVD</sequence>
<evidence type="ECO:0000313" key="2">
    <source>
        <dbReference type="EMBL" id="MFC3716405.1"/>
    </source>
</evidence>